<protein>
    <submittedName>
        <fullName evidence="1">Uncharacterized protein</fullName>
    </submittedName>
</protein>
<proteinExistence type="predicted"/>
<reference evidence="2" key="1">
    <citation type="submission" date="2016-11" db="EMBL/GenBank/DDBJ databases">
        <authorList>
            <person name="Varghese N."/>
            <person name="Submissions S."/>
        </authorList>
    </citation>
    <scope>NUCLEOTIDE SEQUENCE [LARGE SCALE GENOMIC DNA]</scope>
    <source>
        <strain evidence="2">DSM 19978</strain>
    </source>
</reference>
<dbReference type="AlphaFoldDB" id="A0A1M5DTM6"/>
<evidence type="ECO:0000313" key="1">
    <source>
        <dbReference type="EMBL" id="SHF70152.1"/>
    </source>
</evidence>
<evidence type="ECO:0000313" key="2">
    <source>
        <dbReference type="Proteomes" id="UP000184516"/>
    </source>
</evidence>
<organism evidence="1 2">
    <name type="scientific">Flavobacterium fluvii</name>
    <dbReference type="NCBI Taxonomy" id="468056"/>
    <lineage>
        <taxon>Bacteria</taxon>
        <taxon>Pseudomonadati</taxon>
        <taxon>Bacteroidota</taxon>
        <taxon>Flavobacteriia</taxon>
        <taxon>Flavobacteriales</taxon>
        <taxon>Flavobacteriaceae</taxon>
        <taxon>Flavobacterium</taxon>
    </lineage>
</organism>
<name>A0A1M5DTM6_9FLAO</name>
<dbReference type="EMBL" id="FQWB01000001">
    <property type="protein sequence ID" value="SHF70152.1"/>
    <property type="molecule type" value="Genomic_DNA"/>
</dbReference>
<dbReference type="STRING" id="468056.SAMN05443549_10164"/>
<dbReference type="RefSeq" id="WP_170860842.1">
    <property type="nucleotide sequence ID" value="NZ_FQWB01000001.1"/>
</dbReference>
<dbReference type="Proteomes" id="UP000184516">
    <property type="component" value="Unassembled WGS sequence"/>
</dbReference>
<accession>A0A1M5DTM6</accession>
<keyword evidence="2" id="KW-1185">Reference proteome</keyword>
<gene>
    <name evidence="1" type="ORF">SAMN05443549_10164</name>
</gene>
<sequence>MKTIHRFLKAIQSTTKFDSKNIKIAAAKKRQFSKNSDSLLFLINNNKENEFLFI</sequence>